<dbReference type="AlphaFoldDB" id="L7V6F0"/>
<sequence>MTTLIELDSRRRAALAKIALHDTYLVDRAPDGTITLTPAVVRSMLEDKLRQTPGYIEQLEHDAAHPESATAFTDWTKPDPSE</sequence>
<organism evidence="2 3">
    <name type="scientific">Mycobacterium liflandii (strain 128FXT)</name>
    <dbReference type="NCBI Taxonomy" id="459424"/>
    <lineage>
        <taxon>Bacteria</taxon>
        <taxon>Bacillati</taxon>
        <taxon>Actinomycetota</taxon>
        <taxon>Actinomycetes</taxon>
        <taxon>Mycobacteriales</taxon>
        <taxon>Mycobacteriaceae</taxon>
        <taxon>Mycobacterium</taxon>
        <taxon>Mycobacterium ulcerans group</taxon>
    </lineage>
</organism>
<dbReference type="PATRIC" id="fig|459424.11.peg.992"/>
<name>L7V6F0_MYCL1</name>
<protein>
    <submittedName>
        <fullName evidence="2">Uncharacterized protein</fullName>
    </submittedName>
</protein>
<feature type="region of interest" description="Disordered" evidence="1">
    <location>
        <begin position="62"/>
        <end position="82"/>
    </location>
</feature>
<keyword evidence="3" id="KW-1185">Reference proteome</keyword>
<gene>
    <name evidence="2" type="ordered locus">MULP_00970</name>
</gene>
<dbReference type="Proteomes" id="UP000011157">
    <property type="component" value="Chromosome"/>
</dbReference>
<dbReference type="EMBL" id="CP003899">
    <property type="protein sequence ID" value="AGC60999.1"/>
    <property type="molecule type" value="Genomic_DNA"/>
</dbReference>
<dbReference type="RefSeq" id="WP_015354549.1">
    <property type="nucleotide sequence ID" value="NC_020133.1"/>
</dbReference>
<dbReference type="HOGENOM" id="CLU_2554627_0_0_11"/>
<evidence type="ECO:0000313" key="2">
    <source>
        <dbReference type="EMBL" id="AGC60999.1"/>
    </source>
</evidence>
<evidence type="ECO:0000256" key="1">
    <source>
        <dbReference type="SAM" id="MobiDB-lite"/>
    </source>
</evidence>
<reference evidence="2 3" key="1">
    <citation type="journal article" date="2013" name="J. Bacteriol.">
        <title>Complete Genome Sequence of the Frog Pathogen Mycobacterium ulcerans Ecovar Liflandii.</title>
        <authorList>
            <person name="Tobias N.J."/>
            <person name="Doig K.D."/>
            <person name="Medema M.H."/>
            <person name="Chen H."/>
            <person name="Haring V."/>
            <person name="Moore R."/>
            <person name="Seemann T."/>
            <person name="Stinear T.P."/>
        </authorList>
    </citation>
    <scope>NUCLEOTIDE SEQUENCE [LARGE SCALE GENOMIC DNA]</scope>
    <source>
        <strain evidence="2 3">128FXT</strain>
    </source>
</reference>
<dbReference type="KEGG" id="mli:MULP_00970"/>
<proteinExistence type="predicted"/>
<evidence type="ECO:0000313" key="3">
    <source>
        <dbReference type="Proteomes" id="UP000011157"/>
    </source>
</evidence>
<accession>L7V6F0</accession>